<gene>
    <name evidence="1" type="ORF">FHS89_002569</name>
</gene>
<dbReference type="Pfam" id="PF11836">
    <property type="entry name" value="Phage_TAC_11"/>
    <property type="match status" value="1"/>
</dbReference>
<name>A0A840WN92_9RHOB</name>
<protein>
    <recommendedName>
        <fullName evidence="3">Phage tail tube protein, GTA-gp10</fullName>
    </recommendedName>
</protein>
<evidence type="ECO:0000313" key="1">
    <source>
        <dbReference type="EMBL" id="MBB5516538.1"/>
    </source>
</evidence>
<sequence length="109" mass="11236">MSVNEMRGEVALTVNGERHVMRLSLGALAMLEGEVGASSLTEIVSRYESESVGAGDILALLRAGLWGGGVEISPAELAHADIAGGPLEAARAAARLLHLAFSLPQTAQT</sequence>
<comment type="caution">
    <text evidence="1">The sequence shown here is derived from an EMBL/GenBank/DDBJ whole genome shotgun (WGS) entry which is preliminary data.</text>
</comment>
<keyword evidence="2" id="KW-1185">Reference proteome</keyword>
<dbReference type="AlphaFoldDB" id="A0A840WN92"/>
<dbReference type="Proteomes" id="UP000553766">
    <property type="component" value="Unassembled WGS sequence"/>
</dbReference>
<accession>A0A840WN92</accession>
<dbReference type="InterPro" id="IPR021791">
    <property type="entry name" value="Phage_TAC_11"/>
</dbReference>
<evidence type="ECO:0000313" key="2">
    <source>
        <dbReference type="Proteomes" id="UP000553766"/>
    </source>
</evidence>
<dbReference type="RefSeq" id="WP_184012239.1">
    <property type="nucleotide sequence ID" value="NZ_JACIJS010000007.1"/>
</dbReference>
<proteinExistence type="predicted"/>
<dbReference type="EMBL" id="JACIJS010000007">
    <property type="protein sequence ID" value="MBB5516538.1"/>
    <property type="molecule type" value="Genomic_DNA"/>
</dbReference>
<organism evidence="1 2">
    <name type="scientific">Rubricella aquisinus</name>
    <dbReference type="NCBI Taxonomy" id="2028108"/>
    <lineage>
        <taxon>Bacteria</taxon>
        <taxon>Pseudomonadati</taxon>
        <taxon>Pseudomonadota</taxon>
        <taxon>Alphaproteobacteria</taxon>
        <taxon>Rhodobacterales</taxon>
        <taxon>Paracoccaceae</taxon>
        <taxon>Rubricella</taxon>
    </lineage>
</organism>
<evidence type="ECO:0008006" key="3">
    <source>
        <dbReference type="Google" id="ProtNLM"/>
    </source>
</evidence>
<reference evidence="1 2" key="1">
    <citation type="submission" date="2020-08" db="EMBL/GenBank/DDBJ databases">
        <title>Genomic Encyclopedia of Type Strains, Phase IV (KMG-IV): sequencing the most valuable type-strain genomes for metagenomic binning, comparative biology and taxonomic classification.</title>
        <authorList>
            <person name="Goeker M."/>
        </authorList>
    </citation>
    <scope>NUCLEOTIDE SEQUENCE [LARGE SCALE GENOMIC DNA]</scope>
    <source>
        <strain evidence="1 2">DSM 103377</strain>
    </source>
</reference>